<keyword evidence="1" id="KW-1133">Transmembrane helix</keyword>
<gene>
    <name evidence="2" type="ORF">TELCIR_17522</name>
</gene>
<feature type="transmembrane region" description="Helical" evidence="1">
    <location>
        <begin position="84"/>
        <end position="106"/>
    </location>
</feature>
<evidence type="ECO:0000313" key="2">
    <source>
        <dbReference type="EMBL" id="PIO60969.1"/>
    </source>
</evidence>
<proteinExistence type="predicted"/>
<organism evidence="2 3">
    <name type="scientific">Teladorsagia circumcincta</name>
    <name type="common">Brown stomach worm</name>
    <name type="synonym">Ostertagia circumcincta</name>
    <dbReference type="NCBI Taxonomy" id="45464"/>
    <lineage>
        <taxon>Eukaryota</taxon>
        <taxon>Metazoa</taxon>
        <taxon>Ecdysozoa</taxon>
        <taxon>Nematoda</taxon>
        <taxon>Chromadorea</taxon>
        <taxon>Rhabditida</taxon>
        <taxon>Rhabditina</taxon>
        <taxon>Rhabditomorpha</taxon>
        <taxon>Strongyloidea</taxon>
        <taxon>Trichostrongylidae</taxon>
        <taxon>Teladorsagia</taxon>
    </lineage>
</organism>
<protein>
    <submittedName>
        <fullName evidence="2">Uncharacterized protein</fullName>
    </submittedName>
</protein>
<evidence type="ECO:0000313" key="3">
    <source>
        <dbReference type="Proteomes" id="UP000230423"/>
    </source>
</evidence>
<keyword evidence="1" id="KW-0812">Transmembrane</keyword>
<reference evidence="2 3" key="1">
    <citation type="submission" date="2015-09" db="EMBL/GenBank/DDBJ databases">
        <title>Draft genome of the parasitic nematode Teladorsagia circumcincta isolate WARC Sus (inbred).</title>
        <authorList>
            <person name="Mitreva M."/>
        </authorList>
    </citation>
    <scope>NUCLEOTIDE SEQUENCE [LARGE SCALE GENOMIC DNA]</scope>
    <source>
        <strain evidence="2 3">S</strain>
    </source>
</reference>
<dbReference type="AlphaFoldDB" id="A0A2G9TSJ4"/>
<sequence>MDHPPSQDFCPHVFQFCFDTCDKKDVIHCEAVYDCDLDPWNLDQGLFGGGILGDRYNPRVVLSIGMWLSAIVVELVSLEGMQKLSQLLLGSLMIICTAACLAPLLWREIIWRRRVLYNVLSSDQEDNGNEEDEVVSTEEDVVRRRLLAAEDQQ</sequence>
<name>A0A2G9TSJ4_TELCI</name>
<keyword evidence="1" id="KW-0472">Membrane</keyword>
<accession>A0A2G9TSJ4</accession>
<keyword evidence="3" id="KW-1185">Reference proteome</keyword>
<dbReference type="OrthoDB" id="3639251at2759"/>
<evidence type="ECO:0000256" key="1">
    <source>
        <dbReference type="SAM" id="Phobius"/>
    </source>
</evidence>
<dbReference type="Proteomes" id="UP000230423">
    <property type="component" value="Unassembled WGS sequence"/>
</dbReference>
<feature type="transmembrane region" description="Helical" evidence="1">
    <location>
        <begin position="60"/>
        <end position="78"/>
    </location>
</feature>
<dbReference type="EMBL" id="KZ354457">
    <property type="protein sequence ID" value="PIO60969.1"/>
    <property type="molecule type" value="Genomic_DNA"/>
</dbReference>